<protein>
    <recommendedName>
        <fullName evidence="2">OTU domain-containing protein</fullName>
    </recommendedName>
</protein>
<sequence>MTKSDRVLMEKDRKKQERLTKQQIRKERSKKTYGDAEWKREFDLFLDQLKIHGLTIRDVAGDGNCLFRAMADQFDGDPNKHPIYRTGICNYIEKNREQFEPFIEDDEPFTDYLKRMRKNATWGGHLEIQACSLAYTVNITIHQLGQPRWDIKNFDDSVKTIHLSYHQGEHYSSVRKIGDERNHRVPPKEITIVSKAPVSARKEEPKEKKERPPPEIQMVMDMTGCTNQLFVRLLLEENFWDVDSTVEFIFTVGPHNVVLQEEYIEEQSIIAESKRLQKEYGMMYQEKVPEKVLKNEDQMEKKEDKNQQNKNNNAPNNKNNVPNSKNNNKNVNVNDSKENVQPKIQNNNHLSNKQRKELQRAEKEAQNFPPPKPNTEPTTPQTNPETLAQDLGSMQI</sequence>
<feature type="compositionally biased region" description="Low complexity" evidence="1">
    <location>
        <begin position="375"/>
        <end position="386"/>
    </location>
</feature>
<dbReference type="PANTHER" id="PTHR12419:SF7">
    <property type="entry name" value="OTU DOMAIN-CONTAINING PROTEIN 3"/>
    <property type="match status" value="1"/>
</dbReference>
<proteinExistence type="predicted"/>
<dbReference type="GO" id="GO:0004843">
    <property type="term" value="F:cysteine-type deubiquitinase activity"/>
    <property type="evidence" value="ECO:0007669"/>
    <property type="project" value="TreeGrafter"/>
</dbReference>
<dbReference type="Gene3D" id="3.90.70.80">
    <property type="match status" value="1"/>
</dbReference>
<dbReference type="EMBL" id="GIBP01003292">
    <property type="protein sequence ID" value="NDV32261.1"/>
    <property type="molecule type" value="Transcribed_RNA"/>
</dbReference>
<feature type="region of interest" description="Disordered" evidence="1">
    <location>
        <begin position="1"/>
        <end position="30"/>
    </location>
</feature>
<dbReference type="Pfam" id="PF02338">
    <property type="entry name" value="OTU"/>
    <property type="match status" value="1"/>
</dbReference>
<reference evidence="3" key="1">
    <citation type="journal article" date="2020" name="J. Eukaryot. Microbiol.">
        <title>De novo Sequencing, Assembly and Annotation of the Transcriptome for the Free-Living Testate Amoeba Arcella intermedia.</title>
        <authorList>
            <person name="Ribeiro G.M."/>
            <person name="Porfirio-Sousa A.L."/>
            <person name="Maurer-Alcala X.X."/>
            <person name="Katz L.A."/>
            <person name="Lahr D.J.G."/>
        </authorList>
    </citation>
    <scope>NUCLEOTIDE SEQUENCE</scope>
</reference>
<feature type="compositionally biased region" description="Low complexity" evidence="1">
    <location>
        <begin position="308"/>
        <end position="334"/>
    </location>
</feature>
<evidence type="ECO:0000313" key="3">
    <source>
        <dbReference type="EMBL" id="NDV32261.1"/>
    </source>
</evidence>
<dbReference type="PANTHER" id="PTHR12419">
    <property type="entry name" value="OTU DOMAIN CONTAINING PROTEIN"/>
    <property type="match status" value="1"/>
</dbReference>
<feature type="compositionally biased region" description="Polar residues" evidence="1">
    <location>
        <begin position="342"/>
        <end position="351"/>
    </location>
</feature>
<feature type="region of interest" description="Disordered" evidence="1">
    <location>
        <begin position="290"/>
        <end position="396"/>
    </location>
</feature>
<dbReference type="PROSITE" id="PS50802">
    <property type="entry name" value="OTU"/>
    <property type="match status" value="1"/>
</dbReference>
<name>A0A6B2L5Q9_9EUKA</name>
<dbReference type="GO" id="GO:0016579">
    <property type="term" value="P:protein deubiquitination"/>
    <property type="evidence" value="ECO:0007669"/>
    <property type="project" value="TreeGrafter"/>
</dbReference>
<dbReference type="SUPFAM" id="SSF54001">
    <property type="entry name" value="Cysteine proteinases"/>
    <property type="match status" value="1"/>
</dbReference>
<dbReference type="InterPro" id="IPR038765">
    <property type="entry name" value="Papain-like_cys_pep_sf"/>
</dbReference>
<feature type="domain" description="OTU" evidence="2">
    <location>
        <begin position="54"/>
        <end position="177"/>
    </location>
</feature>
<dbReference type="InterPro" id="IPR050704">
    <property type="entry name" value="Peptidase_C85-like"/>
</dbReference>
<organism evidence="3">
    <name type="scientific">Arcella intermedia</name>
    <dbReference type="NCBI Taxonomy" id="1963864"/>
    <lineage>
        <taxon>Eukaryota</taxon>
        <taxon>Amoebozoa</taxon>
        <taxon>Tubulinea</taxon>
        <taxon>Elardia</taxon>
        <taxon>Arcellinida</taxon>
        <taxon>Sphaerothecina</taxon>
        <taxon>Arcellidae</taxon>
        <taxon>Arcella</taxon>
    </lineage>
</organism>
<feature type="compositionally biased region" description="Basic and acidic residues" evidence="1">
    <location>
        <begin position="290"/>
        <end position="307"/>
    </location>
</feature>
<accession>A0A6B2L5Q9</accession>
<evidence type="ECO:0000259" key="2">
    <source>
        <dbReference type="PROSITE" id="PS50802"/>
    </source>
</evidence>
<dbReference type="AlphaFoldDB" id="A0A6B2L5Q9"/>
<evidence type="ECO:0000256" key="1">
    <source>
        <dbReference type="SAM" id="MobiDB-lite"/>
    </source>
</evidence>
<feature type="compositionally biased region" description="Basic and acidic residues" evidence="1">
    <location>
        <begin position="354"/>
        <end position="365"/>
    </location>
</feature>
<dbReference type="CDD" id="cd22771">
    <property type="entry name" value="OTU_plant_OTU7-like"/>
    <property type="match status" value="1"/>
</dbReference>
<dbReference type="InterPro" id="IPR003323">
    <property type="entry name" value="OTU_dom"/>
</dbReference>